<sequence>MEGRRGLGIAGNVKFTTIRGNKGILPHKPLYRETEIKLPKDVLESFRKELCLLLDEGGSNGDFVG</sequence>
<keyword evidence="2" id="KW-1185">Reference proteome</keyword>
<proteinExistence type="predicted"/>
<name>A0ABV1DD17_9FIRM</name>
<dbReference type="Proteomes" id="UP001454086">
    <property type="component" value="Unassembled WGS sequence"/>
</dbReference>
<comment type="caution">
    <text evidence="1">The sequence shown here is derived from an EMBL/GenBank/DDBJ whole genome shotgun (WGS) entry which is preliminary data.</text>
</comment>
<protein>
    <submittedName>
        <fullName evidence="1">Uncharacterized protein</fullName>
    </submittedName>
</protein>
<dbReference type="RefSeq" id="WP_008721532.1">
    <property type="nucleotide sequence ID" value="NZ_JBBMFM010000165.1"/>
</dbReference>
<evidence type="ECO:0000313" key="1">
    <source>
        <dbReference type="EMBL" id="MEQ2428275.1"/>
    </source>
</evidence>
<evidence type="ECO:0000313" key="2">
    <source>
        <dbReference type="Proteomes" id="UP001454086"/>
    </source>
</evidence>
<dbReference type="EMBL" id="JBBMFM010000165">
    <property type="protein sequence ID" value="MEQ2428275.1"/>
    <property type="molecule type" value="Genomic_DNA"/>
</dbReference>
<reference evidence="1 2" key="1">
    <citation type="submission" date="2024-03" db="EMBL/GenBank/DDBJ databases">
        <title>Human intestinal bacterial collection.</title>
        <authorList>
            <person name="Pauvert C."/>
            <person name="Hitch T.C.A."/>
            <person name="Clavel T."/>
        </authorList>
    </citation>
    <scope>NUCLEOTIDE SEQUENCE [LARGE SCALE GENOMIC DNA]</scope>
    <source>
        <strain evidence="1 2">CLA-SR-H021</strain>
    </source>
</reference>
<accession>A0ABV1DD17</accession>
<organism evidence="1 2">
    <name type="scientific">Enterocloster hominis</name>
    <name type="common">ex Hitch et al. 2024</name>
    <dbReference type="NCBI Taxonomy" id="1917870"/>
    <lineage>
        <taxon>Bacteria</taxon>
        <taxon>Bacillati</taxon>
        <taxon>Bacillota</taxon>
        <taxon>Clostridia</taxon>
        <taxon>Lachnospirales</taxon>
        <taxon>Lachnospiraceae</taxon>
        <taxon>Enterocloster</taxon>
    </lineage>
</organism>
<gene>
    <name evidence="1" type="ORF">WMQ36_25285</name>
</gene>